<dbReference type="Gene3D" id="3.40.430.10">
    <property type="entry name" value="Dihydrofolate Reductase, subunit A"/>
    <property type="match status" value="1"/>
</dbReference>
<evidence type="ECO:0000259" key="1">
    <source>
        <dbReference type="Pfam" id="PF01872"/>
    </source>
</evidence>
<comment type="caution">
    <text evidence="2">The sequence shown here is derived from an EMBL/GenBank/DDBJ whole genome shotgun (WGS) entry which is preliminary data.</text>
</comment>
<name>A0A0P7ZGI4_9EURY</name>
<gene>
    <name evidence="2" type="ORF">MPEBLZ_01483</name>
</gene>
<dbReference type="EMBL" id="LKCM01000119">
    <property type="protein sequence ID" value="KPQ43952.1"/>
    <property type="molecule type" value="Genomic_DNA"/>
</dbReference>
<organism evidence="2 3">
    <name type="scientific">Candidatus Methanoperedens nitratireducens</name>
    <dbReference type="NCBI Taxonomy" id="1392998"/>
    <lineage>
        <taxon>Archaea</taxon>
        <taxon>Methanobacteriati</taxon>
        <taxon>Methanobacteriota</taxon>
        <taxon>Stenosarchaea group</taxon>
        <taxon>Methanomicrobia</taxon>
        <taxon>Methanosarcinales</taxon>
        <taxon>ANME-2 cluster</taxon>
        <taxon>Candidatus Methanoperedentaceae</taxon>
        <taxon>Candidatus Methanoperedens</taxon>
    </lineage>
</organism>
<dbReference type="PATRIC" id="fig|1719120.3.peg.1611"/>
<dbReference type="AlphaFoldDB" id="A0A0P7ZGI4"/>
<dbReference type="Proteomes" id="UP000050360">
    <property type="component" value="Unassembled WGS sequence"/>
</dbReference>
<protein>
    <recommendedName>
        <fullName evidence="1">Bacterial bifunctional deaminase-reductase C-terminal domain-containing protein</fullName>
    </recommendedName>
</protein>
<dbReference type="GO" id="GO:0008703">
    <property type="term" value="F:5-amino-6-(5-phosphoribosylamino)uracil reductase activity"/>
    <property type="evidence" value="ECO:0007669"/>
    <property type="project" value="InterPro"/>
</dbReference>
<sequence length="189" mass="20718">MNDMGKVILGVTISLDGFAEDSNGNVGALYPDLDTLRNTGVLQESIDTTGSVVMAWKEFAMAKDPDSIADNYEYQVPIFVFTDKEPKKHPKETDRLTFTFVTDGIKSAVLQAKAAAGDKNVTIIGSASTTGQCIRAGLADELHIDIIPVFLKSGFRPFEDIDNKSIKVERIKVVELPAGRTHLKFRIIK</sequence>
<proteinExistence type="predicted"/>
<dbReference type="InterPro" id="IPR002734">
    <property type="entry name" value="RibDG_C"/>
</dbReference>
<dbReference type="GO" id="GO:0009231">
    <property type="term" value="P:riboflavin biosynthetic process"/>
    <property type="evidence" value="ECO:0007669"/>
    <property type="project" value="InterPro"/>
</dbReference>
<evidence type="ECO:0000313" key="2">
    <source>
        <dbReference type="EMBL" id="KPQ43952.1"/>
    </source>
</evidence>
<evidence type="ECO:0000313" key="3">
    <source>
        <dbReference type="Proteomes" id="UP000050360"/>
    </source>
</evidence>
<dbReference type="Pfam" id="PF01872">
    <property type="entry name" value="RibD_C"/>
    <property type="match status" value="1"/>
</dbReference>
<feature type="domain" description="Bacterial bifunctional deaminase-reductase C-terminal" evidence="1">
    <location>
        <begin position="6"/>
        <end position="175"/>
    </location>
</feature>
<accession>A0A0P7ZGI4</accession>
<reference evidence="2 3" key="1">
    <citation type="submission" date="2015-09" db="EMBL/GenBank/DDBJ databases">
        <title>A metagenomics-based metabolic model of nitrate-dependent anaerobic oxidation of methane by Methanoperedens-like archaea.</title>
        <authorList>
            <person name="Arshad A."/>
            <person name="Speth D.R."/>
            <person name="De Graaf R.M."/>
            <person name="Op Den Camp H.J."/>
            <person name="Jetten M.S."/>
            <person name="Welte C.U."/>
        </authorList>
    </citation>
    <scope>NUCLEOTIDE SEQUENCE [LARGE SCALE GENOMIC DNA]</scope>
</reference>
<dbReference type="InterPro" id="IPR024072">
    <property type="entry name" value="DHFR-like_dom_sf"/>
</dbReference>
<dbReference type="SUPFAM" id="SSF53597">
    <property type="entry name" value="Dihydrofolate reductase-like"/>
    <property type="match status" value="1"/>
</dbReference>